<dbReference type="SUPFAM" id="SSF54719">
    <property type="entry name" value="Fe,Mn superoxide dismutase (SOD), C-terminal domain"/>
    <property type="match status" value="1"/>
</dbReference>
<feature type="binding site" evidence="5">
    <location>
        <position position="81"/>
    </location>
    <ligand>
        <name>Mn(2+)</name>
        <dbReference type="ChEBI" id="CHEBI:29035"/>
    </ligand>
</feature>
<keyword evidence="3 5" id="KW-0479">Metal-binding</keyword>
<evidence type="ECO:0000256" key="1">
    <source>
        <dbReference type="ARBA" id="ARBA00008714"/>
    </source>
</evidence>
<evidence type="ECO:0000259" key="7">
    <source>
        <dbReference type="Pfam" id="PF00081"/>
    </source>
</evidence>
<feature type="binding site" evidence="5">
    <location>
        <position position="168"/>
    </location>
    <ligand>
        <name>Mn(2+)</name>
        <dbReference type="ChEBI" id="CHEBI:29035"/>
    </ligand>
</feature>
<sequence length="202" mass="22778">MSFELPQLPFPYNALARSGMSEETMQFHHDKHHQAYVNTLNDLIKANPALEGKSLEELIVTAAKDESLTPVLNNAGQHYNHSLFWNSLSPDGGSMSPAFEELIRKNFGSVENFKAEFKKAATTQFGSGWAWLVLTSDNKLIVTKTPNGKNPISEGQGKPLLTIDVWEHAYYIDFRNRRPDFVDNFLNNLANYDFAEAQINAK</sequence>
<evidence type="ECO:0000256" key="4">
    <source>
        <dbReference type="ARBA" id="ARBA00023002"/>
    </source>
</evidence>
<dbReference type="Pfam" id="PF02777">
    <property type="entry name" value="Sod_Fe_C"/>
    <property type="match status" value="1"/>
</dbReference>
<dbReference type="SUPFAM" id="SSF46609">
    <property type="entry name" value="Fe,Mn superoxide dismutase (SOD), N-terminal domain"/>
    <property type="match status" value="1"/>
</dbReference>
<comment type="catalytic activity">
    <reaction evidence="6">
        <text>2 superoxide + 2 H(+) = H2O2 + O2</text>
        <dbReference type="Rhea" id="RHEA:20696"/>
        <dbReference type="ChEBI" id="CHEBI:15378"/>
        <dbReference type="ChEBI" id="CHEBI:15379"/>
        <dbReference type="ChEBI" id="CHEBI:16240"/>
        <dbReference type="ChEBI" id="CHEBI:18421"/>
        <dbReference type="EC" id="1.15.1.1"/>
    </reaction>
</comment>
<dbReference type="PANTHER" id="PTHR42769:SF3">
    <property type="entry name" value="SUPEROXIDE DISMUTASE [FE] 2, CHLOROPLASTIC"/>
    <property type="match status" value="1"/>
</dbReference>
<dbReference type="EC" id="1.15.1.1" evidence="2 6"/>
<organism evidence="9 10">
    <name type="scientific">Commensalibacter melissae</name>
    <dbReference type="NCBI Taxonomy" id="2070537"/>
    <lineage>
        <taxon>Bacteria</taxon>
        <taxon>Pseudomonadati</taxon>
        <taxon>Pseudomonadota</taxon>
        <taxon>Alphaproteobacteria</taxon>
        <taxon>Acetobacterales</taxon>
        <taxon>Acetobacteraceae</taxon>
    </lineage>
</organism>
<dbReference type="Pfam" id="PF00081">
    <property type="entry name" value="Sod_Fe_N"/>
    <property type="match status" value="1"/>
</dbReference>
<evidence type="ECO:0000313" key="10">
    <source>
        <dbReference type="Proteomes" id="UP000247565"/>
    </source>
</evidence>
<keyword evidence="4 6" id="KW-0560">Oxidoreductase</keyword>
<feature type="binding site" evidence="5">
    <location>
        <position position="164"/>
    </location>
    <ligand>
        <name>Mn(2+)</name>
        <dbReference type="ChEBI" id="CHEBI:29035"/>
    </ligand>
</feature>
<dbReference type="InterPro" id="IPR036324">
    <property type="entry name" value="Mn/Fe_SOD_N_sf"/>
</dbReference>
<dbReference type="PANTHER" id="PTHR42769">
    <property type="entry name" value="SUPEROXIDE DISMUTASE"/>
    <property type="match status" value="1"/>
</dbReference>
<dbReference type="InterPro" id="IPR001189">
    <property type="entry name" value="Mn/Fe_SOD"/>
</dbReference>
<dbReference type="InterPro" id="IPR019833">
    <property type="entry name" value="Mn/Fe_SOD_BS"/>
</dbReference>
<protein>
    <recommendedName>
        <fullName evidence="2 6">Superoxide dismutase</fullName>
        <ecNumber evidence="2 6">1.15.1.1</ecNumber>
    </recommendedName>
</protein>
<dbReference type="GO" id="GO:0004784">
    <property type="term" value="F:superoxide dismutase activity"/>
    <property type="evidence" value="ECO:0007669"/>
    <property type="project" value="UniProtKB-EC"/>
</dbReference>
<dbReference type="PRINTS" id="PR01703">
    <property type="entry name" value="MNSODISMTASE"/>
</dbReference>
<comment type="function">
    <text evidence="6">Destroys radicals which are normally produced within the cells and which are toxic to biological systems.</text>
</comment>
<evidence type="ECO:0000256" key="2">
    <source>
        <dbReference type="ARBA" id="ARBA00012682"/>
    </source>
</evidence>
<dbReference type="Gene3D" id="1.10.287.990">
    <property type="entry name" value="Fe,Mn superoxide dismutase (SOD) domain"/>
    <property type="match status" value="1"/>
</dbReference>
<evidence type="ECO:0000259" key="8">
    <source>
        <dbReference type="Pfam" id="PF02777"/>
    </source>
</evidence>
<dbReference type="Gene3D" id="3.55.40.20">
    <property type="entry name" value="Iron/manganese superoxide dismutase, C-terminal domain"/>
    <property type="match status" value="1"/>
</dbReference>
<dbReference type="RefSeq" id="WP_110439365.1">
    <property type="nucleotide sequence ID" value="NZ_CP046393.1"/>
</dbReference>
<dbReference type="EMBL" id="QGLT01000004">
    <property type="protein sequence ID" value="PXY99745.1"/>
    <property type="molecule type" value="Genomic_DNA"/>
</dbReference>
<dbReference type="GO" id="GO:0046872">
    <property type="term" value="F:metal ion binding"/>
    <property type="evidence" value="ECO:0007669"/>
    <property type="project" value="UniProtKB-KW"/>
</dbReference>
<dbReference type="PROSITE" id="PS00088">
    <property type="entry name" value="SOD_MN"/>
    <property type="match status" value="1"/>
</dbReference>
<evidence type="ECO:0000256" key="3">
    <source>
        <dbReference type="ARBA" id="ARBA00022723"/>
    </source>
</evidence>
<accession>A0A318N0X4</accession>
<dbReference type="InterPro" id="IPR036314">
    <property type="entry name" value="SOD_C_sf"/>
</dbReference>
<dbReference type="PIRSF" id="PIRSF000349">
    <property type="entry name" value="SODismutase"/>
    <property type="match status" value="1"/>
</dbReference>
<proteinExistence type="inferred from homology"/>
<evidence type="ECO:0000256" key="5">
    <source>
        <dbReference type="PIRSR" id="PIRSR000349-1"/>
    </source>
</evidence>
<dbReference type="InterPro" id="IPR019832">
    <property type="entry name" value="Mn/Fe_SOD_C"/>
</dbReference>
<dbReference type="InterPro" id="IPR019831">
    <property type="entry name" value="Mn/Fe_SOD_N"/>
</dbReference>
<comment type="caution">
    <text evidence="9">The sequence shown here is derived from an EMBL/GenBank/DDBJ whole genome shotgun (WGS) entry which is preliminary data.</text>
</comment>
<feature type="domain" description="Manganese/iron superoxide dismutase C-terminal" evidence="8">
    <location>
        <begin position="98"/>
        <end position="197"/>
    </location>
</feature>
<dbReference type="AlphaFoldDB" id="A0A318N0X4"/>
<evidence type="ECO:0000256" key="6">
    <source>
        <dbReference type="RuleBase" id="RU000414"/>
    </source>
</evidence>
<comment type="similarity">
    <text evidence="1 6">Belongs to the iron/manganese superoxide dismutase family.</text>
</comment>
<feature type="binding site" evidence="5">
    <location>
        <position position="28"/>
    </location>
    <ligand>
        <name>Mn(2+)</name>
        <dbReference type="ChEBI" id="CHEBI:29035"/>
    </ligand>
</feature>
<feature type="domain" description="Manganese/iron superoxide dismutase N-terminal" evidence="7">
    <location>
        <begin position="2"/>
        <end position="89"/>
    </location>
</feature>
<dbReference type="Proteomes" id="UP000247565">
    <property type="component" value="Unassembled WGS sequence"/>
</dbReference>
<evidence type="ECO:0000313" key="9">
    <source>
        <dbReference type="EMBL" id="PXY99745.1"/>
    </source>
</evidence>
<keyword evidence="10" id="KW-1185">Reference proteome</keyword>
<reference evidence="9 10" key="1">
    <citation type="submission" date="2018-05" db="EMBL/GenBank/DDBJ databases">
        <title>Reference genomes for bee gut microbiota database.</title>
        <authorList>
            <person name="Ellegaard K.M."/>
        </authorList>
    </citation>
    <scope>NUCLEOTIDE SEQUENCE [LARGE SCALE GENOMIC DNA]</scope>
    <source>
        <strain evidence="9 10">ESL0284</strain>
    </source>
</reference>
<gene>
    <name evidence="9" type="ORF">DK869_07315</name>
</gene>
<dbReference type="OrthoDB" id="9803125at2"/>
<name>A0A318N0X4_9PROT</name>